<sequence>MRFETSRRITAAADVAWAVLVDVERWPESTPSMTSVRRLDGGPLRVGSRARVRQPRLPPAVWEVTDLVEHREFTWRSRSVGVTTVGRHLLTPDGDGVVLTLVLEQSGPLAPVVGRLAGGLTRRYVTQETEGLACTAERRA</sequence>
<dbReference type="STRING" id="587909.SAMN05421810_101611"/>
<evidence type="ECO:0000313" key="1">
    <source>
        <dbReference type="EMBL" id="SFO99011.1"/>
    </source>
</evidence>
<dbReference type="OrthoDB" id="191189at2"/>
<dbReference type="InterPro" id="IPR023393">
    <property type="entry name" value="START-like_dom_sf"/>
</dbReference>
<dbReference type="Pfam" id="PF10604">
    <property type="entry name" value="Polyketide_cyc2"/>
    <property type="match status" value="1"/>
</dbReference>
<dbReference type="Proteomes" id="UP000198727">
    <property type="component" value="Unassembled WGS sequence"/>
</dbReference>
<dbReference type="EMBL" id="FOWW01000001">
    <property type="protein sequence ID" value="SFO99011.1"/>
    <property type="molecule type" value="Genomic_DNA"/>
</dbReference>
<keyword evidence="2" id="KW-1185">Reference proteome</keyword>
<dbReference type="Gene3D" id="3.30.530.20">
    <property type="match status" value="1"/>
</dbReference>
<reference evidence="2" key="1">
    <citation type="submission" date="2016-10" db="EMBL/GenBank/DDBJ databases">
        <authorList>
            <person name="Varghese N."/>
            <person name="Submissions S."/>
        </authorList>
    </citation>
    <scope>NUCLEOTIDE SEQUENCE [LARGE SCALE GENOMIC DNA]</scope>
    <source>
        <strain evidence="2">CGMCC 4.5579</strain>
    </source>
</reference>
<evidence type="ECO:0000313" key="2">
    <source>
        <dbReference type="Proteomes" id="UP000198727"/>
    </source>
</evidence>
<dbReference type="SUPFAM" id="SSF55961">
    <property type="entry name" value="Bet v1-like"/>
    <property type="match status" value="1"/>
</dbReference>
<dbReference type="RefSeq" id="WP_092527512.1">
    <property type="nucleotide sequence ID" value="NZ_FOWW01000001.1"/>
</dbReference>
<protein>
    <submittedName>
        <fullName evidence="1">Polyketide cyclase / dehydrase and lipid transport</fullName>
    </submittedName>
</protein>
<name>A0A1I5LQG1_9PSEU</name>
<dbReference type="AlphaFoldDB" id="A0A1I5LQG1"/>
<organism evidence="1 2">
    <name type="scientific">Amycolatopsis arida</name>
    <dbReference type="NCBI Taxonomy" id="587909"/>
    <lineage>
        <taxon>Bacteria</taxon>
        <taxon>Bacillati</taxon>
        <taxon>Actinomycetota</taxon>
        <taxon>Actinomycetes</taxon>
        <taxon>Pseudonocardiales</taxon>
        <taxon>Pseudonocardiaceae</taxon>
        <taxon>Amycolatopsis</taxon>
    </lineage>
</organism>
<proteinExistence type="predicted"/>
<dbReference type="InterPro" id="IPR019587">
    <property type="entry name" value="Polyketide_cyclase/dehydratase"/>
</dbReference>
<gene>
    <name evidence="1" type="ORF">SAMN05421810_101611</name>
</gene>
<accession>A0A1I5LQG1</accession>